<gene>
    <name evidence="1" type="ORF">ACH5RR_040187</name>
</gene>
<evidence type="ECO:0000313" key="1">
    <source>
        <dbReference type="EMBL" id="KAL3497455.1"/>
    </source>
</evidence>
<protein>
    <submittedName>
        <fullName evidence="1">Uncharacterized protein</fullName>
    </submittedName>
</protein>
<accession>A0ABD2XVA3</accession>
<dbReference type="Proteomes" id="UP001630127">
    <property type="component" value="Unassembled WGS sequence"/>
</dbReference>
<sequence length="175" mass="19232">MPHQLRSWTIVIFQHINQECYRRNYSRLTNSGVVASHPLLAIFNQRETMTVVPHLGVYARKQGYNSAGPQHRCVDETVGKETPCLDMINLSKEFVEADASKPHPLATCILGGNCKSLAKQQQQRATSVGDGKVDSLVVEPSDPEGALDASNINSNLAIYCFLVVAHLNSRTDRGG</sequence>
<keyword evidence="2" id="KW-1185">Reference proteome</keyword>
<comment type="caution">
    <text evidence="1">The sequence shown here is derived from an EMBL/GenBank/DDBJ whole genome shotgun (WGS) entry which is preliminary data.</text>
</comment>
<dbReference type="AlphaFoldDB" id="A0ABD2XVA3"/>
<dbReference type="EMBL" id="JBJUIK010000017">
    <property type="protein sequence ID" value="KAL3497455.1"/>
    <property type="molecule type" value="Genomic_DNA"/>
</dbReference>
<name>A0ABD2XVA3_9GENT</name>
<proteinExistence type="predicted"/>
<evidence type="ECO:0000313" key="2">
    <source>
        <dbReference type="Proteomes" id="UP001630127"/>
    </source>
</evidence>
<reference evidence="1 2" key="1">
    <citation type="submission" date="2024-11" db="EMBL/GenBank/DDBJ databases">
        <title>A near-complete genome assembly of Cinchona calisaya.</title>
        <authorList>
            <person name="Lian D.C."/>
            <person name="Zhao X.W."/>
            <person name="Wei L."/>
        </authorList>
    </citation>
    <scope>NUCLEOTIDE SEQUENCE [LARGE SCALE GENOMIC DNA]</scope>
    <source>
        <tissue evidence="1">Nenye</tissue>
    </source>
</reference>
<organism evidence="1 2">
    <name type="scientific">Cinchona calisaya</name>
    <dbReference type="NCBI Taxonomy" id="153742"/>
    <lineage>
        <taxon>Eukaryota</taxon>
        <taxon>Viridiplantae</taxon>
        <taxon>Streptophyta</taxon>
        <taxon>Embryophyta</taxon>
        <taxon>Tracheophyta</taxon>
        <taxon>Spermatophyta</taxon>
        <taxon>Magnoliopsida</taxon>
        <taxon>eudicotyledons</taxon>
        <taxon>Gunneridae</taxon>
        <taxon>Pentapetalae</taxon>
        <taxon>asterids</taxon>
        <taxon>lamiids</taxon>
        <taxon>Gentianales</taxon>
        <taxon>Rubiaceae</taxon>
        <taxon>Cinchonoideae</taxon>
        <taxon>Cinchoneae</taxon>
        <taxon>Cinchona</taxon>
    </lineage>
</organism>